<evidence type="ECO:0008006" key="2">
    <source>
        <dbReference type="Google" id="ProtNLM"/>
    </source>
</evidence>
<gene>
    <name evidence="1" type="ORF">LCGC14_0218700</name>
</gene>
<name>A0A0F9UI57_9ZZZZ</name>
<organism evidence="1">
    <name type="scientific">marine sediment metagenome</name>
    <dbReference type="NCBI Taxonomy" id="412755"/>
    <lineage>
        <taxon>unclassified sequences</taxon>
        <taxon>metagenomes</taxon>
        <taxon>ecological metagenomes</taxon>
    </lineage>
</organism>
<dbReference type="EMBL" id="LAZR01000104">
    <property type="protein sequence ID" value="KKN91324.1"/>
    <property type="molecule type" value="Genomic_DNA"/>
</dbReference>
<sequence>MHTVFRTPTRTLVCLGLASLAGCGLISSQDAVTPSVLQVNVENGNNERPVITLYNDDYDCFGVNPVELDEQNSKAQLQIPHKAFTTFQAKWIAHVRAEIGLHTVECDVTATIDSSDLSEITLKTKGSSAECDVAVTGTNADGETRSLPYQKRPLDILQFYTQGPFCDPDSRFQGSSTYSPPRGK</sequence>
<evidence type="ECO:0000313" key="1">
    <source>
        <dbReference type="EMBL" id="KKN91324.1"/>
    </source>
</evidence>
<dbReference type="AlphaFoldDB" id="A0A0F9UI57"/>
<comment type="caution">
    <text evidence="1">The sequence shown here is derived from an EMBL/GenBank/DDBJ whole genome shotgun (WGS) entry which is preliminary data.</text>
</comment>
<accession>A0A0F9UI57</accession>
<dbReference type="PROSITE" id="PS51257">
    <property type="entry name" value="PROKAR_LIPOPROTEIN"/>
    <property type="match status" value="1"/>
</dbReference>
<proteinExistence type="predicted"/>
<reference evidence="1" key="1">
    <citation type="journal article" date="2015" name="Nature">
        <title>Complex archaea that bridge the gap between prokaryotes and eukaryotes.</title>
        <authorList>
            <person name="Spang A."/>
            <person name="Saw J.H."/>
            <person name="Jorgensen S.L."/>
            <person name="Zaremba-Niedzwiedzka K."/>
            <person name="Martijn J."/>
            <person name="Lind A.E."/>
            <person name="van Eijk R."/>
            <person name="Schleper C."/>
            <person name="Guy L."/>
            <person name="Ettema T.J."/>
        </authorList>
    </citation>
    <scope>NUCLEOTIDE SEQUENCE</scope>
</reference>
<protein>
    <recommendedName>
        <fullName evidence="2">Lipoprotein</fullName>
    </recommendedName>
</protein>